<evidence type="ECO:0000256" key="1">
    <source>
        <dbReference type="ARBA" id="ARBA00004651"/>
    </source>
</evidence>
<keyword evidence="6 7" id="KW-0472">Membrane</keyword>
<feature type="transmembrane region" description="Helical" evidence="7">
    <location>
        <begin position="112"/>
        <end position="131"/>
    </location>
</feature>
<dbReference type="Pfam" id="PF07681">
    <property type="entry name" value="DoxX"/>
    <property type="match status" value="1"/>
</dbReference>
<evidence type="ECO:0000256" key="6">
    <source>
        <dbReference type="ARBA" id="ARBA00023136"/>
    </source>
</evidence>
<dbReference type="OMA" id="AWFGGYG"/>
<evidence type="ECO:0000313" key="9">
    <source>
        <dbReference type="Proteomes" id="UP000264071"/>
    </source>
</evidence>
<protein>
    <submittedName>
        <fullName evidence="8">DoxX family protein</fullName>
    </submittedName>
</protein>
<evidence type="ECO:0000313" key="8">
    <source>
        <dbReference type="EMBL" id="HCT57653.1"/>
    </source>
</evidence>
<keyword evidence="4 7" id="KW-0812">Transmembrane</keyword>
<dbReference type="AlphaFoldDB" id="A0A3D4V954"/>
<dbReference type="InterPro" id="IPR032808">
    <property type="entry name" value="DoxX"/>
</dbReference>
<accession>A0A3D4V954</accession>
<dbReference type="PANTHER" id="PTHR33452:SF1">
    <property type="entry name" value="INNER MEMBRANE PROTEIN YPHA-RELATED"/>
    <property type="match status" value="1"/>
</dbReference>
<keyword evidence="3" id="KW-1003">Cell membrane</keyword>
<feature type="transmembrane region" description="Helical" evidence="7">
    <location>
        <begin position="6"/>
        <end position="27"/>
    </location>
</feature>
<evidence type="ECO:0000256" key="7">
    <source>
        <dbReference type="SAM" id="Phobius"/>
    </source>
</evidence>
<comment type="subcellular location">
    <subcellularLocation>
        <location evidence="1">Cell membrane</location>
        <topology evidence="1">Multi-pass membrane protein</topology>
    </subcellularLocation>
</comment>
<reference evidence="8 9" key="1">
    <citation type="journal article" date="2018" name="Nat. Biotechnol.">
        <title>A standardized bacterial taxonomy based on genome phylogeny substantially revises the tree of life.</title>
        <authorList>
            <person name="Parks D.H."/>
            <person name="Chuvochina M."/>
            <person name="Waite D.W."/>
            <person name="Rinke C."/>
            <person name="Skarshewski A."/>
            <person name="Chaumeil P.A."/>
            <person name="Hugenholtz P."/>
        </authorList>
    </citation>
    <scope>NUCLEOTIDE SEQUENCE [LARGE SCALE GENOMIC DNA]</scope>
    <source>
        <strain evidence="8">UBA8844</strain>
    </source>
</reference>
<dbReference type="InterPro" id="IPR051907">
    <property type="entry name" value="DoxX-like_oxidoreductase"/>
</dbReference>
<feature type="transmembrane region" description="Helical" evidence="7">
    <location>
        <begin position="86"/>
        <end position="105"/>
    </location>
</feature>
<dbReference type="Proteomes" id="UP000264071">
    <property type="component" value="Unassembled WGS sequence"/>
</dbReference>
<comment type="caution">
    <text evidence="8">The sequence shown here is derived from an EMBL/GenBank/DDBJ whole genome shotgun (WGS) entry which is preliminary data.</text>
</comment>
<evidence type="ECO:0000256" key="2">
    <source>
        <dbReference type="ARBA" id="ARBA00006679"/>
    </source>
</evidence>
<dbReference type="PANTHER" id="PTHR33452">
    <property type="entry name" value="OXIDOREDUCTASE CATD-RELATED"/>
    <property type="match status" value="1"/>
</dbReference>
<proteinExistence type="inferred from homology"/>
<evidence type="ECO:0000256" key="4">
    <source>
        <dbReference type="ARBA" id="ARBA00022692"/>
    </source>
</evidence>
<keyword evidence="5 7" id="KW-1133">Transmembrane helix</keyword>
<dbReference type="EMBL" id="DPIY01000010">
    <property type="protein sequence ID" value="HCT57653.1"/>
    <property type="molecule type" value="Genomic_DNA"/>
</dbReference>
<dbReference type="GO" id="GO:0005886">
    <property type="term" value="C:plasma membrane"/>
    <property type="evidence" value="ECO:0007669"/>
    <property type="project" value="UniProtKB-SubCell"/>
</dbReference>
<organism evidence="8 9">
    <name type="scientific">Gemmatimonas aurantiaca</name>
    <dbReference type="NCBI Taxonomy" id="173480"/>
    <lineage>
        <taxon>Bacteria</taxon>
        <taxon>Pseudomonadati</taxon>
        <taxon>Gemmatimonadota</taxon>
        <taxon>Gemmatimonadia</taxon>
        <taxon>Gemmatimonadales</taxon>
        <taxon>Gemmatimonadaceae</taxon>
        <taxon>Gemmatimonas</taxon>
    </lineage>
</organism>
<feature type="transmembrane region" description="Helical" evidence="7">
    <location>
        <begin position="143"/>
        <end position="167"/>
    </location>
</feature>
<name>A0A3D4V954_9BACT</name>
<gene>
    <name evidence="8" type="ORF">DGD08_10680</name>
</gene>
<evidence type="ECO:0000256" key="3">
    <source>
        <dbReference type="ARBA" id="ARBA00022475"/>
    </source>
</evidence>
<feature type="transmembrane region" description="Helical" evidence="7">
    <location>
        <begin position="59"/>
        <end position="80"/>
    </location>
</feature>
<comment type="similarity">
    <text evidence="2">Belongs to the DoxX family.</text>
</comment>
<sequence length="175" mass="18052">MSTYDQPATVALGLLVLRLVLGLYMAAHGAQKLFGWFGGYGLGPTGQFFTQLGYRQGKLFAFLAAFTEVVSGLLVAVGLLGPVGPALMIAVMIVAAVTVHWKGGLFSANNGIEINVLFAASAVLLGLVGYGRFALDALLGVDLYFTPTIALAALGVGALGGIANLLIRRPPTATN</sequence>
<evidence type="ECO:0000256" key="5">
    <source>
        <dbReference type="ARBA" id="ARBA00022989"/>
    </source>
</evidence>